<comment type="caution">
    <text evidence="5">The sequence shown here is derived from an EMBL/GenBank/DDBJ whole genome shotgun (WGS) entry which is preliminary data.</text>
</comment>
<evidence type="ECO:0000313" key="5">
    <source>
        <dbReference type="EMBL" id="KAK7199180.1"/>
    </source>
</evidence>
<dbReference type="SUPFAM" id="SSF54236">
    <property type="entry name" value="Ubiquitin-like"/>
    <property type="match status" value="1"/>
</dbReference>
<dbReference type="Proteomes" id="UP001430356">
    <property type="component" value="Unassembled WGS sequence"/>
</dbReference>
<dbReference type="Pfam" id="PF02991">
    <property type="entry name" value="ATG8"/>
    <property type="match status" value="1"/>
</dbReference>
<accession>A0AAW0EXU1</accession>
<evidence type="ECO:0000256" key="3">
    <source>
        <dbReference type="ARBA" id="ARBA00023136"/>
    </source>
</evidence>
<dbReference type="InterPro" id="IPR029071">
    <property type="entry name" value="Ubiquitin-like_domsf"/>
</dbReference>
<evidence type="ECO:0000256" key="4">
    <source>
        <dbReference type="ARBA" id="ARBA00023288"/>
    </source>
</evidence>
<dbReference type="Gene3D" id="3.10.20.90">
    <property type="entry name" value="Phosphatidylinositol 3-kinase Catalytic Subunit, Chain A, domain 1"/>
    <property type="match status" value="1"/>
</dbReference>
<comment type="subcellular location">
    <subcellularLocation>
        <location evidence="1">Membrane</location>
    </subcellularLocation>
</comment>
<keyword evidence="4" id="KW-0449">Lipoprotein</keyword>
<dbReference type="AlphaFoldDB" id="A0AAW0EXU1"/>
<evidence type="ECO:0000256" key="1">
    <source>
        <dbReference type="ARBA" id="ARBA00004370"/>
    </source>
</evidence>
<comment type="similarity">
    <text evidence="2">Belongs to the ATG8 family.</text>
</comment>
<dbReference type="GO" id="GO:0016020">
    <property type="term" value="C:membrane"/>
    <property type="evidence" value="ECO:0007669"/>
    <property type="project" value="UniProtKB-SubCell"/>
</dbReference>
<dbReference type="EMBL" id="JAECZO010000232">
    <property type="protein sequence ID" value="KAK7199180.1"/>
    <property type="molecule type" value="Genomic_DNA"/>
</dbReference>
<dbReference type="InterPro" id="IPR004241">
    <property type="entry name" value="Atg8-like"/>
</dbReference>
<organism evidence="5 6">
    <name type="scientific">Novymonas esmeraldas</name>
    <dbReference type="NCBI Taxonomy" id="1808958"/>
    <lineage>
        <taxon>Eukaryota</taxon>
        <taxon>Discoba</taxon>
        <taxon>Euglenozoa</taxon>
        <taxon>Kinetoplastea</taxon>
        <taxon>Metakinetoplastina</taxon>
        <taxon>Trypanosomatida</taxon>
        <taxon>Trypanosomatidae</taxon>
        <taxon>Novymonas</taxon>
    </lineage>
</organism>
<evidence type="ECO:0000313" key="6">
    <source>
        <dbReference type="Proteomes" id="UP001430356"/>
    </source>
</evidence>
<proteinExistence type="inferred from homology"/>
<keyword evidence="3" id="KW-0472">Membrane</keyword>
<reference evidence="5 6" key="1">
    <citation type="journal article" date="2021" name="MBio">
        <title>A New Model Trypanosomatid, Novymonas esmeraldas: Genomic Perception of Its 'Candidatus Pandoraea novymonadis' Endosymbiont.</title>
        <authorList>
            <person name="Zakharova A."/>
            <person name="Saura A."/>
            <person name="Butenko A."/>
            <person name="Podesvova L."/>
            <person name="Warmusova S."/>
            <person name="Kostygov A.Y."/>
            <person name="Nenarokova A."/>
            <person name="Lukes J."/>
            <person name="Opperdoes F.R."/>
            <person name="Yurchenko V."/>
        </authorList>
    </citation>
    <scope>NUCLEOTIDE SEQUENCE [LARGE SCALE GENOMIC DNA]</scope>
    <source>
        <strain evidence="5 6">E262AT.01</strain>
    </source>
</reference>
<gene>
    <name evidence="5" type="ORF">NESM_000887900</name>
</gene>
<protein>
    <submittedName>
        <fullName evidence="5">Autophagy protein Atg8 ubiquitin like</fullName>
    </submittedName>
</protein>
<keyword evidence="6" id="KW-1185">Reference proteome</keyword>
<evidence type="ECO:0000256" key="2">
    <source>
        <dbReference type="ARBA" id="ARBA00007293"/>
    </source>
</evidence>
<name>A0AAW0EXU1_9TRYP</name>
<sequence>MSLYRQTTEARERRDDCARLQQEYPHHIPLIVEYREWSRALLLALPHDSTVAELTETVRQAFDVPRRRLQLFVEGNEAGEAAPVLPLYEQFREDDGFLYVIWTHKSRQHAERVCELAIS</sequence>